<protein>
    <submittedName>
        <fullName evidence="3">M56 family metallopeptidase</fullName>
    </submittedName>
</protein>
<keyword evidence="1" id="KW-0472">Membrane</keyword>
<dbReference type="AlphaFoldDB" id="A0A8J6JDZ6"/>
<dbReference type="InterPro" id="IPR008756">
    <property type="entry name" value="Peptidase_M56"/>
</dbReference>
<keyword evidence="1" id="KW-0812">Transmembrane</keyword>
<dbReference type="PANTHER" id="PTHR34978:SF3">
    <property type="entry name" value="SLR0241 PROTEIN"/>
    <property type="match status" value="1"/>
</dbReference>
<keyword evidence="1" id="KW-1133">Transmembrane helix</keyword>
<dbReference type="CDD" id="cd07341">
    <property type="entry name" value="M56_BlaR1_MecR1_like"/>
    <property type="match status" value="1"/>
</dbReference>
<feature type="transmembrane region" description="Helical" evidence="1">
    <location>
        <begin position="124"/>
        <end position="144"/>
    </location>
</feature>
<evidence type="ECO:0000313" key="4">
    <source>
        <dbReference type="Proteomes" id="UP000607645"/>
    </source>
</evidence>
<proteinExistence type="predicted"/>
<dbReference type="Pfam" id="PF05569">
    <property type="entry name" value="Peptidase_M56"/>
    <property type="match status" value="1"/>
</dbReference>
<feature type="transmembrane region" description="Helical" evidence="1">
    <location>
        <begin position="312"/>
        <end position="332"/>
    </location>
</feature>
<dbReference type="PANTHER" id="PTHR34978">
    <property type="entry name" value="POSSIBLE SENSOR-TRANSDUCER PROTEIN BLAR"/>
    <property type="match status" value="1"/>
</dbReference>
<organism evidence="3 4">
    <name type="scientific">Lawsonibacter faecis</name>
    <dbReference type="NCBI Taxonomy" id="2763052"/>
    <lineage>
        <taxon>Bacteria</taxon>
        <taxon>Bacillati</taxon>
        <taxon>Bacillota</taxon>
        <taxon>Clostridia</taxon>
        <taxon>Eubacteriales</taxon>
        <taxon>Oscillospiraceae</taxon>
        <taxon>Lawsonibacter</taxon>
    </lineage>
</organism>
<evidence type="ECO:0000259" key="2">
    <source>
        <dbReference type="Pfam" id="PF05569"/>
    </source>
</evidence>
<dbReference type="RefSeq" id="WP_186919560.1">
    <property type="nucleotide sequence ID" value="NZ_JACOPQ010000009.1"/>
</dbReference>
<feature type="transmembrane region" description="Helical" evidence="1">
    <location>
        <begin position="6"/>
        <end position="25"/>
    </location>
</feature>
<reference evidence="3" key="1">
    <citation type="submission" date="2020-08" db="EMBL/GenBank/DDBJ databases">
        <title>Genome public.</title>
        <authorList>
            <person name="Liu C."/>
            <person name="Sun Q."/>
        </authorList>
    </citation>
    <scope>NUCLEOTIDE SEQUENCE</scope>
    <source>
        <strain evidence="3">NSJ-52</strain>
    </source>
</reference>
<comment type="caution">
    <text evidence="3">The sequence shown here is derived from an EMBL/GenBank/DDBJ whole genome shotgun (WGS) entry which is preliminary data.</text>
</comment>
<accession>A0A8J6JDZ6</accession>
<keyword evidence="4" id="KW-1185">Reference proteome</keyword>
<dbReference type="EMBL" id="JACOPQ010000009">
    <property type="protein sequence ID" value="MBC5737761.1"/>
    <property type="molecule type" value="Genomic_DNA"/>
</dbReference>
<sequence>MEALFLRMLTLSAACGAVLLPLLVLGRRIRHRYAARTMYVLWLLMAVRLILPFQFQLPAPVVTVEAPGYTFELPAAPAAPAAPAGQGGAPGAPPAASVGGAPAITPNVPQTPAPTVSLTELLCMVWLAGMAVFLGYQLISYALARRALLRASAPAKAEARGALDSLRGELGIRRMVDLHVTERVTSPVMLGLFRPVVLLPAGEEVPALVLRHELCHLKRLDVAYKGLMLLANAVHWFNPLVWWMAREAGRNLELCCDEAALRGAPADERRAYGEILLRTAAGGASPAFSTRFGSGKKQLRERLSNLFQKKRTGAVLVCSALVLALALGSLVACESGGEAAAPLSPFDALVELEDSAAFDPETGNLTFVLPAGYAPASDWNIHVAGRQFMGDGGDGMSLHYFEGETWEPGDTAIINLTEGQVKNLTELTLDAALPDPGAEHLGGERSISVDLLAVVRAATTLYTDTEYGFTLRLPESWQGKYVTQPDSSGSGTVFRQKSRGANSGNIFTLYTEETAAFRASWGDGSYEEIESHFNGGGMIIFGKTGDYTVYAVFVSDMNYDATREDVAAEYDVMLRDAGAMDRTNFAAAPTAQGNSAAVDRTDLEACIGDAILQAQSWHANDELHTQAHVTLKTEESGTRTIAYVMAYYLGFLDVPNGFETFQGGSMPVAITFEKNSEGEYRLVEYWQPSDGEGYWSSIRERFPSDIPDGRLDTQTYVEKLTQECYAQAVAYWDVDVQPIIEGLLETICASSGVTADPDTYPDGARRELRCYGQSTLDYCMEEFEKGGQTGLKGTVMAAICQEILGSQPDVLPSPGETGQSWYEAYRIAAAEQALLAQRPDYTLLRMVRHGAYFVAAARKNPDDIVGYYAPTAFILARRDGIWSIAAEQGCDPALTPGFSASVLHAEGMTVVVGDLGDRLLLPGPLDEEGMGFRAFEETDVVLVTDGGKWGATFRKDGDILFAVDGTLEVSDLLFSVDGEQVTGYQQIFGESPQALD</sequence>
<evidence type="ECO:0000256" key="1">
    <source>
        <dbReference type="SAM" id="Phobius"/>
    </source>
</evidence>
<gene>
    <name evidence="3" type="ORF">H8S62_12165</name>
</gene>
<dbReference type="Proteomes" id="UP000607645">
    <property type="component" value="Unassembled WGS sequence"/>
</dbReference>
<dbReference type="InterPro" id="IPR052173">
    <property type="entry name" value="Beta-lactam_resp_regulator"/>
</dbReference>
<feature type="transmembrane region" description="Helical" evidence="1">
    <location>
        <begin position="37"/>
        <end position="55"/>
    </location>
</feature>
<name>A0A8J6JDZ6_9FIRM</name>
<evidence type="ECO:0000313" key="3">
    <source>
        <dbReference type="EMBL" id="MBC5737761.1"/>
    </source>
</evidence>
<feature type="domain" description="Peptidase M56" evidence="2">
    <location>
        <begin position="13"/>
        <end position="306"/>
    </location>
</feature>